<dbReference type="Gene3D" id="3.40.630.10">
    <property type="entry name" value="Zn peptidases"/>
    <property type="match status" value="2"/>
</dbReference>
<evidence type="ECO:0000256" key="6">
    <source>
        <dbReference type="ARBA" id="ARBA00022833"/>
    </source>
</evidence>
<evidence type="ECO:0000256" key="16">
    <source>
        <dbReference type="ARBA" id="ARBA00077688"/>
    </source>
</evidence>
<evidence type="ECO:0000313" key="20">
    <source>
        <dbReference type="Proteomes" id="UP000224507"/>
    </source>
</evidence>
<evidence type="ECO:0000256" key="13">
    <source>
        <dbReference type="ARBA" id="ARBA00071271"/>
    </source>
</evidence>
<dbReference type="EMBL" id="NIRO01000007">
    <property type="protein sequence ID" value="PHI15206.1"/>
    <property type="molecule type" value="Genomic_DNA"/>
</dbReference>
<dbReference type="InterPro" id="IPR001160">
    <property type="entry name" value="Peptidase_M20C"/>
</dbReference>
<organism evidence="19 20">
    <name type="scientific">Fusobacterium nucleatum subsp. polymorphum</name>
    <name type="common">Fusobacterium polymorphum</name>
    <dbReference type="NCBI Taxonomy" id="76857"/>
    <lineage>
        <taxon>Bacteria</taxon>
        <taxon>Fusobacteriati</taxon>
        <taxon>Fusobacteriota</taxon>
        <taxon>Fusobacteriia</taxon>
        <taxon>Fusobacteriales</taxon>
        <taxon>Fusobacteriaceae</taxon>
        <taxon>Fusobacterium</taxon>
    </lineage>
</organism>
<evidence type="ECO:0000313" key="19">
    <source>
        <dbReference type="EMBL" id="PHI15206.1"/>
    </source>
</evidence>
<keyword evidence="3" id="KW-0645">Protease</keyword>
<dbReference type="GO" id="GO:0005829">
    <property type="term" value="C:cytosol"/>
    <property type="evidence" value="ECO:0007669"/>
    <property type="project" value="TreeGrafter"/>
</dbReference>
<dbReference type="PANTHER" id="PTHR43501:SF1">
    <property type="entry name" value="CYTOSOL NON-SPECIFIC DIPEPTIDASE"/>
    <property type="match status" value="1"/>
</dbReference>
<evidence type="ECO:0000256" key="14">
    <source>
        <dbReference type="ARBA" id="ARBA00075285"/>
    </source>
</evidence>
<dbReference type="EC" id="3.4.13.18" evidence="10"/>
<protein>
    <recommendedName>
        <fullName evidence="13">Cytosol non-specific dipeptidase</fullName>
        <ecNumber evidence="10">3.4.13.18</ecNumber>
    </recommendedName>
    <alternativeName>
        <fullName evidence="16">Aminoacyl-histidine dipeptidase</fullName>
    </alternativeName>
    <alternativeName>
        <fullName evidence="15">Beta-alanyl-histidine dipeptidase</fullName>
    </alternativeName>
    <alternativeName>
        <fullName evidence="14">Carnosinase</fullName>
    </alternativeName>
    <alternativeName>
        <fullName evidence="11">Peptidase D</fullName>
    </alternativeName>
    <alternativeName>
        <fullName evidence="17">Xaa-His dipeptidase</fullName>
    </alternativeName>
</protein>
<evidence type="ECO:0000256" key="4">
    <source>
        <dbReference type="ARBA" id="ARBA00022723"/>
    </source>
</evidence>
<dbReference type="AlphaFoldDB" id="A0A2C6C8T3"/>
<evidence type="ECO:0000256" key="2">
    <source>
        <dbReference type="ARBA" id="ARBA00001947"/>
    </source>
</evidence>
<evidence type="ECO:0000259" key="18">
    <source>
        <dbReference type="Pfam" id="PF07687"/>
    </source>
</evidence>
<comment type="caution">
    <text evidence="19">The sequence shown here is derived from an EMBL/GenBank/DDBJ whole genome shotgun (WGS) entry which is preliminary data.</text>
</comment>
<evidence type="ECO:0000256" key="3">
    <source>
        <dbReference type="ARBA" id="ARBA00022670"/>
    </source>
</evidence>
<evidence type="ECO:0000256" key="8">
    <source>
        <dbReference type="ARBA" id="ARBA00023285"/>
    </source>
</evidence>
<dbReference type="Pfam" id="PF01546">
    <property type="entry name" value="Peptidase_M20"/>
    <property type="match status" value="1"/>
</dbReference>
<evidence type="ECO:0000256" key="15">
    <source>
        <dbReference type="ARBA" id="ARBA00076004"/>
    </source>
</evidence>
<dbReference type="PRINTS" id="PR00934">
    <property type="entry name" value="XHISDIPTASE"/>
</dbReference>
<dbReference type="FunFam" id="3.40.630.10:FF:000015">
    <property type="entry name" value="Aminoacyl-histidine dipeptidase PepD"/>
    <property type="match status" value="1"/>
</dbReference>
<proteinExistence type="inferred from homology"/>
<evidence type="ECO:0000256" key="7">
    <source>
        <dbReference type="ARBA" id="ARBA00023049"/>
    </source>
</evidence>
<comment type="cofactor">
    <cofactor evidence="2">
        <name>Zn(2+)</name>
        <dbReference type="ChEBI" id="CHEBI:29105"/>
    </cofactor>
</comment>
<comment type="cofactor">
    <cofactor evidence="1">
        <name>Co(2+)</name>
        <dbReference type="ChEBI" id="CHEBI:48828"/>
    </cofactor>
</comment>
<comment type="catalytic activity">
    <reaction evidence="9">
        <text>Hydrolysis of dipeptides, preferentially hydrophobic dipeptides including prolyl amino acids.</text>
        <dbReference type="EC" id="3.4.13.18"/>
    </reaction>
</comment>
<evidence type="ECO:0000256" key="9">
    <source>
        <dbReference type="ARBA" id="ARBA00036421"/>
    </source>
</evidence>
<evidence type="ECO:0000256" key="5">
    <source>
        <dbReference type="ARBA" id="ARBA00022801"/>
    </source>
</evidence>
<dbReference type="PANTHER" id="PTHR43501">
    <property type="entry name" value="CYTOSOL NON-SPECIFIC DIPEPTIDASE"/>
    <property type="match status" value="1"/>
</dbReference>
<accession>A0A2C6C8T3</accession>
<dbReference type="GO" id="GO:0070573">
    <property type="term" value="F:metallodipeptidase activity"/>
    <property type="evidence" value="ECO:0007669"/>
    <property type="project" value="TreeGrafter"/>
</dbReference>
<dbReference type="GO" id="GO:0046872">
    <property type="term" value="F:metal ion binding"/>
    <property type="evidence" value="ECO:0007669"/>
    <property type="project" value="UniProtKB-KW"/>
</dbReference>
<evidence type="ECO:0000256" key="10">
    <source>
        <dbReference type="ARBA" id="ARBA00038976"/>
    </source>
</evidence>
<dbReference type="SUPFAM" id="SSF53187">
    <property type="entry name" value="Zn-dependent exopeptidases"/>
    <property type="match status" value="1"/>
</dbReference>
<dbReference type="Proteomes" id="UP000224507">
    <property type="component" value="Unassembled WGS sequence"/>
</dbReference>
<gene>
    <name evidence="19" type="ORF">CBG56_07120</name>
</gene>
<dbReference type="PIRSF" id="PIRSF016599">
    <property type="entry name" value="Xaa-His_dipept"/>
    <property type="match status" value="1"/>
</dbReference>
<feature type="domain" description="Peptidase M20 dimerisation" evidence="18">
    <location>
        <begin position="213"/>
        <end position="297"/>
    </location>
</feature>
<keyword evidence="4" id="KW-0479">Metal-binding</keyword>
<keyword evidence="6" id="KW-0862">Zinc</keyword>
<evidence type="ECO:0000256" key="17">
    <source>
        <dbReference type="ARBA" id="ARBA00078074"/>
    </source>
</evidence>
<evidence type="ECO:0000256" key="12">
    <source>
        <dbReference type="ARBA" id="ARBA00061423"/>
    </source>
</evidence>
<dbReference type="GO" id="GO:0006508">
    <property type="term" value="P:proteolysis"/>
    <property type="evidence" value="ECO:0007669"/>
    <property type="project" value="UniProtKB-KW"/>
</dbReference>
<keyword evidence="5" id="KW-0378">Hydrolase</keyword>
<keyword evidence="8" id="KW-0170">Cobalt</keyword>
<reference evidence="19 20" key="1">
    <citation type="submission" date="2017-06" db="EMBL/GenBank/DDBJ databases">
        <title>Draft genome sequence of Fusobacterium nucleatum subsp. polymorphum KCOM 1274 (=ChDC F309).</title>
        <authorList>
            <person name="Kook J.-K."/>
            <person name="Park S.-N."/>
            <person name="Lim Y.K."/>
            <person name="Roh H."/>
        </authorList>
    </citation>
    <scope>NUCLEOTIDE SEQUENCE [LARGE SCALE GENOMIC DNA]</scope>
    <source>
        <strain evidence="20">KCOM 1274 (ChDC F309)</strain>
    </source>
</reference>
<evidence type="ECO:0000256" key="1">
    <source>
        <dbReference type="ARBA" id="ARBA00001941"/>
    </source>
</evidence>
<dbReference type="CDD" id="cd03890">
    <property type="entry name" value="M20_pepD"/>
    <property type="match status" value="1"/>
</dbReference>
<evidence type="ECO:0000256" key="11">
    <source>
        <dbReference type="ARBA" id="ARBA00044252"/>
    </source>
</evidence>
<comment type="similarity">
    <text evidence="12">Belongs to the peptidase M20C family.</text>
</comment>
<keyword evidence="7" id="KW-0482">Metalloprotease</keyword>
<sequence>MEGEIMRKLENLKPERVFYYFEELSKIPRESGNEKAVSNYLIETAKKLGLKAYQDENLNVIIRKDATKGYENSKGIILQGHIDMVCEKELESKHDFKVDALNLIVEDGYLRADATTLGADNGIAVAISLAILEDNNLEHPQIEFLGTVEEETTMKGALGLKPNLLTGKYLINIDSEAEGLLTAGSAGGRTVVIDFEEEKASFSKDTHTFFMLGVKNLIGGHSGMEIDKGRMNANKILTEFLLEVKKNFEIKLCSFKGGTKENAIPRVAMVEIAVMKKNVKNFKIKVTEIMKNIIDKYISIEKKIELEMLPTDEHSKCFSDDFFNRFLGFMTEAPTGLNTWLETYPDIVESSNNIAILRTFDDKIHIEVSLRSAEPTVMDELTVTFENLSKKYKANFQVTKGYPEWKFRKNSLLRNTALDLYNNLFGKNMEVTVMHAGLECGVIGVNYPDLDMISIGPNIYDVHTPKEKMDIKSVERTYIYITELLKTLK</sequence>
<dbReference type="NCBIfam" id="TIGR01893">
    <property type="entry name" value="aa-his-dipept"/>
    <property type="match status" value="1"/>
</dbReference>
<dbReference type="InterPro" id="IPR011650">
    <property type="entry name" value="Peptidase_M20_dimer"/>
</dbReference>
<dbReference type="InterPro" id="IPR002933">
    <property type="entry name" value="Peptidase_M20"/>
</dbReference>
<dbReference type="Pfam" id="PF07687">
    <property type="entry name" value="M20_dimer"/>
    <property type="match status" value="1"/>
</dbReference>
<name>A0A2C6C8T3_FUSNP</name>
<dbReference type="FunFam" id="3.40.630.10:FF:000018">
    <property type="entry name" value="Aminoacyl-histidine dipeptidase PepD"/>
    <property type="match status" value="1"/>
</dbReference>